<dbReference type="EMBL" id="FNAK01000009">
    <property type="protein sequence ID" value="SDE68960.1"/>
    <property type="molecule type" value="Genomic_DNA"/>
</dbReference>
<dbReference type="RefSeq" id="WP_068303361.1">
    <property type="nucleotide sequence ID" value="NZ_FNAK01000009.1"/>
</dbReference>
<sequence>MTTVTDAVLDMLAEGDRKDVARAADAATLAEESPTVLATLIAALFHEDPATVSHAAHALMTLAKDSAALLDPHREALARAYGLDQWEVKEQVAKILPRLSFRQSEQGRLMEEFDETLRHHESSIARTCALLAMVDMAALDPAHTEAALSALDYAMRKGSKALQARARQLAATLS</sequence>
<keyword evidence="2" id="KW-1185">Reference proteome</keyword>
<evidence type="ECO:0000313" key="2">
    <source>
        <dbReference type="Proteomes" id="UP000183685"/>
    </source>
</evidence>
<protein>
    <recommendedName>
        <fullName evidence="3">HEAT repeat-containing protein</fullName>
    </recommendedName>
</protein>
<gene>
    <name evidence="1" type="ORF">SAMN04488071_3549</name>
</gene>
<accession>A0A1G7EZ13</accession>
<evidence type="ECO:0000313" key="1">
    <source>
        <dbReference type="EMBL" id="SDE68960.1"/>
    </source>
</evidence>
<proteinExistence type="predicted"/>
<dbReference type="STRING" id="637679.GCA_001550055_01521"/>
<dbReference type="AlphaFoldDB" id="A0A1G7EZ13"/>
<dbReference type="Gene3D" id="1.25.10.10">
    <property type="entry name" value="Leucine-rich Repeat Variant"/>
    <property type="match status" value="1"/>
</dbReference>
<reference evidence="1 2" key="1">
    <citation type="submission" date="2016-10" db="EMBL/GenBank/DDBJ databases">
        <authorList>
            <person name="de Groot N.N."/>
        </authorList>
    </citation>
    <scope>NUCLEOTIDE SEQUENCE [LARGE SCALE GENOMIC DNA]</scope>
    <source>
        <strain evidence="1 2">CGMCC 1.9109</strain>
    </source>
</reference>
<dbReference type="Proteomes" id="UP000183685">
    <property type="component" value="Unassembled WGS sequence"/>
</dbReference>
<dbReference type="SUPFAM" id="SSF48371">
    <property type="entry name" value="ARM repeat"/>
    <property type="match status" value="1"/>
</dbReference>
<organism evidence="1 2">
    <name type="scientific">Kordiimonas lacus</name>
    <dbReference type="NCBI Taxonomy" id="637679"/>
    <lineage>
        <taxon>Bacteria</taxon>
        <taxon>Pseudomonadati</taxon>
        <taxon>Pseudomonadota</taxon>
        <taxon>Alphaproteobacteria</taxon>
        <taxon>Kordiimonadales</taxon>
        <taxon>Kordiimonadaceae</taxon>
        <taxon>Kordiimonas</taxon>
    </lineage>
</organism>
<dbReference type="InterPro" id="IPR011989">
    <property type="entry name" value="ARM-like"/>
</dbReference>
<evidence type="ECO:0008006" key="3">
    <source>
        <dbReference type="Google" id="ProtNLM"/>
    </source>
</evidence>
<name>A0A1G7EZ13_9PROT</name>
<dbReference type="InterPro" id="IPR016024">
    <property type="entry name" value="ARM-type_fold"/>
</dbReference>